<accession>A0A1W4XCG4</accession>
<feature type="compositionally biased region" description="Polar residues" evidence="3">
    <location>
        <begin position="225"/>
        <end position="234"/>
    </location>
</feature>
<evidence type="ECO:0000313" key="5">
    <source>
        <dbReference type="RefSeq" id="XP_018333816.1"/>
    </source>
</evidence>
<evidence type="ECO:0000313" key="4">
    <source>
        <dbReference type="Proteomes" id="UP000192223"/>
    </source>
</evidence>
<dbReference type="GO" id="GO:0000398">
    <property type="term" value="P:mRNA splicing, via spliceosome"/>
    <property type="evidence" value="ECO:0007669"/>
    <property type="project" value="TreeGrafter"/>
</dbReference>
<dbReference type="GO" id="GO:0003723">
    <property type="term" value="F:RNA binding"/>
    <property type="evidence" value="ECO:0007669"/>
    <property type="project" value="TreeGrafter"/>
</dbReference>
<keyword evidence="4" id="KW-1185">Reference proteome</keyword>
<feature type="region of interest" description="Disordered" evidence="3">
    <location>
        <begin position="92"/>
        <end position="316"/>
    </location>
</feature>
<dbReference type="Proteomes" id="UP000192223">
    <property type="component" value="Unplaced"/>
</dbReference>
<feature type="region of interest" description="Disordered" evidence="3">
    <location>
        <begin position="1"/>
        <end position="38"/>
    </location>
</feature>
<gene>
    <name evidence="5 6" type="primary">LOC108742947</name>
</gene>
<feature type="compositionally biased region" description="Basic and acidic residues" evidence="3">
    <location>
        <begin position="122"/>
        <end position="133"/>
    </location>
</feature>
<dbReference type="PANTHER" id="PTHR31809:SF0">
    <property type="entry name" value="BUD13 HOMOLOG"/>
    <property type="match status" value="1"/>
</dbReference>
<feature type="compositionally biased region" description="Basic and acidic residues" evidence="3">
    <location>
        <begin position="180"/>
        <end position="197"/>
    </location>
</feature>
<dbReference type="GO" id="GO:0005684">
    <property type="term" value="C:U2-type spliceosomal complex"/>
    <property type="evidence" value="ECO:0007669"/>
    <property type="project" value="TreeGrafter"/>
</dbReference>
<dbReference type="Pfam" id="PF09736">
    <property type="entry name" value="Bud13"/>
    <property type="match status" value="1"/>
</dbReference>
<evidence type="ECO:0000313" key="6">
    <source>
        <dbReference type="RefSeq" id="XP_018333817.1"/>
    </source>
</evidence>
<dbReference type="PANTHER" id="PTHR31809">
    <property type="entry name" value="BUD13 HOMOLOG"/>
    <property type="match status" value="1"/>
</dbReference>
<dbReference type="InterPro" id="IPR018609">
    <property type="entry name" value="Bud13"/>
</dbReference>
<dbReference type="AlphaFoldDB" id="A0A1W4XCG4"/>
<evidence type="ECO:0000256" key="1">
    <source>
        <dbReference type="ARBA" id="ARBA00011069"/>
    </source>
</evidence>
<dbReference type="RefSeq" id="XP_018333816.1">
    <property type="nucleotide sequence ID" value="XM_018478314.1"/>
</dbReference>
<proteinExistence type="inferred from homology"/>
<feature type="compositionally biased region" description="Basic residues" evidence="3">
    <location>
        <begin position="22"/>
        <end position="31"/>
    </location>
</feature>
<evidence type="ECO:0000256" key="2">
    <source>
        <dbReference type="ARBA" id="ARBA00014454"/>
    </source>
</evidence>
<reference evidence="5 6" key="1">
    <citation type="submission" date="2025-04" db="UniProtKB">
        <authorList>
            <consortium name="RefSeq"/>
        </authorList>
    </citation>
    <scope>IDENTIFICATION</scope>
    <source>
        <tissue evidence="5 6">Entire body</tissue>
    </source>
</reference>
<feature type="region of interest" description="Disordered" evidence="3">
    <location>
        <begin position="479"/>
        <end position="500"/>
    </location>
</feature>
<feature type="region of interest" description="Disordered" evidence="3">
    <location>
        <begin position="389"/>
        <end position="408"/>
    </location>
</feature>
<feature type="compositionally biased region" description="Basic and acidic residues" evidence="3">
    <location>
        <begin position="304"/>
        <end position="314"/>
    </location>
</feature>
<comment type="similarity">
    <text evidence="1">Belongs to the CWC26 family.</text>
</comment>
<feature type="compositionally biased region" description="Polar residues" evidence="3">
    <location>
        <begin position="144"/>
        <end position="158"/>
    </location>
</feature>
<dbReference type="GeneID" id="108742947"/>
<dbReference type="OrthoDB" id="6022at2759"/>
<feature type="compositionally biased region" description="Polar residues" evidence="3">
    <location>
        <begin position="110"/>
        <end position="119"/>
    </location>
</feature>
<dbReference type="InterPro" id="IPR051112">
    <property type="entry name" value="CWC26_splicing_factor"/>
</dbReference>
<feature type="compositionally biased region" description="Basic and acidic residues" evidence="3">
    <location>
        <begin position="276"/>
        <end position="287"/>
    </location>
</feature>
<dbReference type="RefSeq" id="XP_018333817.1">
    <property type="nucleotide sequence ID" value="XM_018478315.2"/>
</dbReference>
<name>A0A1W4XCG4_AGRPL</name>
<dbReference type="STRING" id="224129.A0A1W4XCG4"/>
<organism evidence="4 5">
    <name type="scientific">Agrilus planipennis</name>
    <name type="common">Emerald ash borer</name>
    <name type="synonym">Agrilus marcopoli</name>
    <dbReference type="NCBI Taxonomy" id="224129"/>
    <lineage>
        <taxon>Eukaryota</taxon>
        <taxon>Metazoa</taxon>
        <taxon>Ecdysozoa</taxon>
        <taxon>Arthropoda</taxon>
        <taxon>Hexapoda</taxon>
        <taxon>Insecta</taxon>
        <taxon>Pterygota</taxon>
        <taxon>Neoptera</taxon>
        <taxon>Endopterygota</taxon>
        <taxon>Coleoptera</taxon>
        <taxon>Polyphaga</taxon>
        <taxon>Elateriformia</taxon>
        <taxon>Buprestoidea</taxon>
        <taxon>Buprestidae</taxon>
        <taxon>Agrilinae</taxon>
        <taxon>Agrilus</taxon>
    </lineage>
</organism>
<dbReference type="KEGG" id="apln:108742947"/>
<dbReference type="GO" id="GO:0070274">
    <property type="term" value="C:RES complex"/>
    <property type="evidence" value="ECO:0007669"/>
    <property type="project" value="TreeGrafter"/>
</dbReference>
<evidence type="ECO:0000256" key="3">
    <source>
        <dbReference type="SAM" id="MobiDB-lite"/>
    </source>
</evidence>
<sequence length="537" mass="62394">MASSSINQKEYLKRYLSGGKDKTKKKKKKDKQRQSETRVKIIDDDVDVVTHIHTAEEAEELLGGGEDAPQIVGVIDERPLSLRIDDYRKSDLWKPIGNDQNEESTEKESTAAQQLSFRISKNKAEMLKKEKSNIKKTSSRNKNDLSPQQNEMVNSSVDLSPPRCRIDNSGVHSSSINITDKLRDLSPPRKRTMDNSRDLSPPRQRYSRDVSPPRQRDIPLDSQRQETTSLISSKKNNDLSPPRLKKSKTDFSPTRIKSIAAKENSEDMSPPRKKKYENNIEKDKDISSTHLKKHQDSSPPQKRVYHESIDEPGVRKNKYVIPQKRIISDKMEKTLEGKKAGLQNAQELVKENEAFKIRENKIFESLNEEVSGKNATVVMRDRKTGKIRDLNKEAEEKKKKEEKEAKNKEKYMKWGKGLKQVEEQNEKIEQDLYEMSKPLARYADDEDLENFLKEQEREGDPMLAYIRKKKKKTDIEIGKPEKPTYQGEFMPNRFGIPPGHRWDGVDRSNGYEKRWFEVQNSQRAQQEEIYKWSTEDM</sequence>
<protein>
    <recommendedName>
        <fullName evidence="2">BUD13 homolog</fullName>
    </recommendedName>
</protein>